<reference evidence="2 3" key="2">
    <citation type="submission" date="2018-12" db="EMBL/GenBank/DDBJ databases">
        <title>Whole-genome sequences of fifteen clinical Streptococcus suis strains isolated from pigs between 2006 and 2018.</title>
        <authorList>
            <person name="Stevens M.J.A."/>
            <person name="Cernela N."/>
            <person name="Spoerry Serrano N."/>
            <person name="Schmitt S."/>
            <person name="Schrenzel J."/>
            <person name="Stephan R."/>
        </authorList>
    </citation>
    <scope>NUCLEOTIDE SEQUENCE [LARGE SCALE GENOMIC DNA]</scope>
    <source>
        <strain evidence="2 3">PP422</strain>
    </source>
</reference>
<comment type="caution">
    <text evidence="2">The sequence shown here is derived from an EMBL/GenBank/DDBJ whole genome shotgun (WGS) entry which is preliminary data.</text>
</comment>
<keyword evidence="1" id="KW-1133">Transmembrane helix</keyword>
<feature type="transmembrane region" description="Helical" evidence="1">
    <location>
        <begin position="6"/>
        <end position="23"/>
    </location>
</feature>
<evidence type="ECO:0000256" key="1">
    <source>
        <dbReference type="SAM" id="Phobius"/>
    </source>
</evidence>
<name>A0A426THU6_STRSU</name>
<gene>
    <name evidence="2" type="ORF">EI998_02330</name>
</gene>
<keyword evidence="1" id="KW-0812">Transmembrane</keyword>
<proteinExistence type="predicted"/>
<organism evidence="2 3">
    <name type="scientific">Streptococcus suis</name>
    <dbReference type="NCBI Taxonomy" id="1307"/>
    <lineage>
        <taxon>Bacteria</taxon>
        <taxon>Bacillati</taxon>
        <taxon>Bacillota</taxon>
        <taxon>Bacilli</taxon>
        <taxon>Lactobacillales</taxon>
        <taxon>Streptococcaceae</taxon>
        <taxon>Streptococcus</taxon>
    </lineage>
</organism>
<keyword evidence="1" id="KW-0472">Membrane</keyword>
<evidence type="ECO:0000313" key="2">
    <source>
        <dbReference type="EMBL" id="RRR54700.1"/>
    </source>
</evidence>
<dbReference type="Proteomes" id="UP000274117">
    <property type="component" value="Unassembled WGS sequence"/>
</dbReference>
<accession>A0A426THU6</accession>
<sequence>MKNLLEYIGSIGLLTLIIAYSIYRRLHPTTEDDKHHLPSRCPECSSTSIQAYKPARKHYSRTAAMMGHLLNGSRGAWFATLYEADRTYYYCRYCGHKFDRKENRFLTE</sequence>
<dbReference type="EMBL" id="RSDO01000003">
    <property type="protein sequence ID" value="RRR54700.1"/>
    <property type="molecule type" value="Genomic_DNA"/>
</dbReference>
<evidence type="ECO:0000313" key="3">
    <source>
        <dbReference type="Proteomes" id="UP000274117"/>
    </source>
</evidence>
<dbReference type="AlphaFoldDB" id="A0A426THU6"/>
<reference evidence="2 3" key="1">
    <citation type="submission" date="2018-11" db="EMBL/GenBank/DDBJ databases">
        <authorList>
            <person name="Stevens M.J."/>
            <person name="Cernela N."/>
            <person name="Spoerry Serrano N."/>
            <person name="Schmitt S."/>
            <person name="Schrenzel J."/>
            <person name="Stephan R."/>
        </authorList>
    </citation>
    <scope>NUCLEOTIDE SEQUENCE [LARGE SCALE GENOMIC DNA]</scope>
    <source>
        <strain evidence="2 3">PP422</strain>
    </source>
</reference>
<protein>
    <submittedName>
        <fullName evidence="2">Uncharacterized protein</fullName>
    </submittedName>
</protein>